<keyword evidence="2" id="KW-1185">Reference proteome</keyword>
<organism evidence="1 2">
    <name type="scientific">Chitinophaga barathri</name>
    <dbReference type="NCBI Taxonomy" id="1647451"/>
    <lineage>
        <taxon>Bacteria</taxon>
        <taxon>Pseudomonadati</taxon>
        <taxon>Bacteroidota</taxon>
        <taxon>Chitinophagia</taxon>
        <taxon>Chitinophagales</taxon>
        <taxon>Chitinophagaceae</taxon>
        <taxon>Chitinophaga</taxon>
    </lineage>
</organism>
<evidence type="ECO:0000313" key="1">
    <source>
        <dbReference type="EMBL" id="RPD38353.1"/>
    </source>
</evidence>
<proteinExistence type="predicted"/>
<protein>
    <submittedName>
        <fullName evidence="1">Uncharacterized protein</fullName>
    </submittedName>
</protein>
<accession>A0A3N4MSH1</accession>
<name>A0A3N4MSH1_9BACT</name>
<dbReference type="EMBL" id="RMBX01000016">
    <property type="protein sequence ID" value="RPD38353.1"/>
    <property type="molecule type" value="Genomic_DNA"/>
</dbReference>
<gene>
    <name evidence="1" type="ORF">EG028_26055</name>
</gene>
<comment type="caution">
    <text evidence="1">The sequence shown here is derived from an EMBL/GenBank/DDBJ whole genome shotgun (WGS) entry which is preliminary data.</text>
</comment>
<reference evidence="2" key="1">
    <citation type="submission" date="2018-11" db="EMBL/GenBank/DDBJ databases">
        <title>Chitinophaga lutea sp.nov., isolate from arsenic contaminated soil.</title>
        <authorList>
            <person name="Zong Y."/>
        </authorList>
    </citation>
    <scope>NUCLEOTIDE SEQUENCE [LARGE SCALE GENOMIC DNA]</scope>
    <source>
        <strain evidence="2">YLT18</strain>
    </source>
</reference>
<sequence>MLIKLRAYLINKVGLSLQTVQSKGINSKFLLKLRQIIMILPRQLPETTHQWYIFTLNSILAINNQSIMKYFI</sequence>
<evidence type="ECO:0000313" key="2">
    <source>
        <dbReference type="Proteomes" id="UP000279089"/>
    </source>
</evidence>
<dbReference type="Proteomes" id="UP000279089">
    <property type="component" value="Unassembled WGS sequence"/>
</dbReference>
<dbReference type="AlphaFoldDB" id="A0A3N4MSH1"/>